<dbReference type="OrthoDB" id="1932900at2759"/>
<evidence type="ECO:0000313" key="1">
    <source>
        <dbReference type="EMBL" id="PIN04338.1"/>
    </source>
</evidence>
<proteinExistence type="predicted"/>
<dbReference type="PANTHER" id="PTHR34538:SF10">
    <property type="entry name" value="GENOME ASSEMBLY, CHROMOSOME: A06"/>
    <property type="match status" value="1"/>
</dbReference>
<comment type="caution">
    <text evidence="1">The sequence shown here is derived from an EMBL/GenBank/DDBJ whole genome shotgun (WGS) entry which is preliminary data.</text>
</comment>
<gene>
    <name evidence="1" type="ORF">CDL12_23127</name>
</gene>
<dbReference type="AlphaFoldDB" id="A0A2G9GGC2"/>
<evidence type="ECO:0000313" key="2">
    <source>
        <dbReference type="Proteomes" id="UP000231279"/>
    </source>
</evidence>
<dbReference type="PANTHER" id="PTHR34538">
    <property type="entry name" value="EXPRESSED PROTEIN"/>
    <property type="match status" value="1"/>
</dbReference>
<sequence length="91" mass="11009">MGFIESLEWTQILGKKQRRSLYWRIKAAMKKAMRKKNKSQFKFQYDPYSYALNFDDGFNDVMGEKERGFHQVRIQECPERTVWVYVVLSEC</sequence>
<protein>
    <submittedName>
        <fullName evidence="1">Uncharacterized protein</fullName>
    </submittedName>
</protein>
<keyword evidence="2" id="KW-1185">Reference proteome</keyword>
<dbReference type="EMBL" id="NKXS01005197">
    <property type="protein sequence ID" value="PIN04338.1"/>
    <property type="molecule type" value="Genomic_DNA"/>
</dbReference>
<reference evidence="2" key="1">
    <citation type="journal article" date="2018" name="Gigascience">
        <title>Genome assembly of the Pink Ipe (Handroanthus impetiginosus, Bignoniaceae), a highly valued, ecologically keystone Neotropical timber forest tree.</title>
        <authorList>
            <person name="Silva-Junior O.B."/>
            <person name="Grattapaglia D."/>
            <person name="Novaes E."/>
            <person name="Collevatti R.G."/>
        </authorList>
    </citation>
    <scope>NUCLEOTIDE SEQUENCE [LARGE SCALE GENOMIC DNA]</scope>
    <source>
        <strain evidence="2">cv. UFG-1</strain>
    </source>
</reference>
<organism evidence="1 2">
    <name type="scientific">Handroanthus impetiginosus</name>
    <dbReference type="NCBI Taxonomy" id="429701"/>
    <lineage>
        <taxon>Eukaryota</taxon>
        <taxon>Viridiplantae</taxon>
        <taxon>Streptophyta</taxon>
        <taxon>Embryophyta</taxon>
        <taxon>Tracheophyta</taxon>
        <taxon>Spermatophyta</taxon>
        <taxon>Magnoliopsida</taxon>
        <taxon>eudicotyledons</taxon>
        <taxon>Gunneridae</taxon>
        <taxon>Pentapetalae</taxon>
        <taxon>asterids</taxon>
        <taxon>lamiids</taxon>
        <taxon>Lamiales</taxon>
        <taxon>Bignoniaceae</taxon>
        <taxon>Crescentiina</taxon>
        <taxon>Tabebuia alliance</taxon>
        <taxon>Handroanthus</taxon>
    </lineage>
</organism>
<dbReference type="Proteomes" id="UP000231279">
    <property type="component" value="Unassembled WGS sequence"/>
</dbReference>
<name>A0A2G9GGC2_9LAMI</name>
<accession>A0A2G9GGC2</accession>
<dbReference type="STRING" id="429701.A0A2G9GGC2"/>